<organism evidence="10 11">
    <name type="scientific">Ruminococcus albus (strain ATCC 27210 / DSM 20455 / JCM 14654 / NCDO 2250 / 7)</name>
    <dbReference type="NCBI Taxonomy" id="697329"/>
    <lineage>
        <taxon>Bacteria</taxon>
        <taxon>Bacillati</taxon>
        <taxon>Bacillota</taxon>
        <taxon>Clostridia</taxon>
        <taxon>Eubacteriales</taxon>
        <taxon>Oscillospiraceae</taxon>
        <taxon>Ruminococcus</taxon>
    </lineage>
</organism>
<dbReference type="Gene3D" id="3.20.20.80">
    <property type="entry name" value="Glycosidases"/>
    <property type="match status" value="1"/>
</dbReference>
<dbReference type="SUPFAM" id="SSF51445">
    <property type="entry name" value="(Trans)glycosidases"/>
    <property type="match status" value="1"/>
</dbReference>
<feature type="domain" description="DUF4982" evidence="8">
    <location>
        <begin position="587"/>
        <end position="648"/>
    </location>
</feature>
<keyword evidence="2 10" id="KW-0378">Hydrolase</keyword>
<sequence length="1146" mass="128441">MKRTLFCSDWEFSKNPPGTDHDKASGWEKVDIPHDWLIYDARALYEDSTGWYRKTFRVNKDGMRRSLRFEGIYMDSKVYINGVPAGENKYGYTTFDVDITEFLREGENTVTVRADYLEPNSRWYSGAGIYRNVWLNEYAPEHILADGVYISADSNGMITVTAEVERPADITVDRLSLKAVVYDKDGNTVAETSCPCCAVDMSVMPAAVVHKGCKYSVNTMITKADSPELWDITAPHLYNWKVELLKDGKVIDTAEGRLGFRKTEMTCDKGFFLNGRHVKLHGACMHHDLGALGAAVNRCALRRQLVKLREMGVNAIRTSHNPPAAELLELADEMGFMILDEAFDMWELSKTEYDYGRFFSEWCERDVASWVRRDRNHPCVIGWSIGNEIYDTHASERGQEVTSMLKKLVELHDPRGNGFITIGSNYMVSENAQKCADILKIPGYNYAERLYDEHHAAHPDWAIYGSETSSVVQSRGVYHFPRSQSIVSEDDEQCSSLGNSAPGWAARNWEACIIPDRDAEYCAGQFIWTGFDYIGEPTPYATKNSYFGQYDTAGFAKDSAYVFRSAWTSYKDAPFVHIFPYWDFNEGEIIDIRAASNAPRVELYFNGEKIAEGDFDRDTCTQLTLDAQLPYHKGELLAIAYDTDGTELCRDVQRSFGDTAVIRLTPDKHIMKADGCDMIFVDISAYDKDGTFVANANDRVTVEVSGAGRLVGLDNGDSTDYDSYKGTSRRLFSGKLLAMIAAKDVGGDITVKVTSPRLPEAVLTLSAEETGDDSKGYPCVYENRSVPNDFGISEDDIPIRKIELYGREKIFSPEKRQLTFGIKLLPEDATQRDIVLRLTNACGIDSNLGRIVCYDENSVTVECLGDGEFYLRAQAKNGTDKFHIISAVRLTAEGLGRAFNDPYKMVMGGLYTIEHGRVTPGIQKGVNLRSGAWCGFERVDFGSIGSDTVTLPIFANYATPVRIQLWDGTPDNGELLGDYEYYKKSIWLTYQAETYRLKKPLRGVHTISIASQFDLDVQGFVFEQHPKEKAELCAALAENIYGDRFTVENEAVTGIGNNVNICFGSFDFAKSPESFVIKARSELPVNSINLLFKAEDGSEKRILCEFEGAAEYTARRFSADGISGKGTVELVFLPGCDIDLYSLRFE</sequence>
<dbReference type="InterPro" id="IPR013783">
    <property type="entry name" value="Ig-like_fold"/>
</dbReference>
<evidence type="ECO:0000259" key="9">
    <source>
        <dbReference type="Pfam" id="PF18565"/>
    </source>
</evidence>
<dbReference type="Gene3D" id="2.60.40.10">
    <property type="entry name" value="Immunoglobulins"/>
    <property type="match status" value="3"/>
</dbReference>
<proteinExistence type="inferred from homology"/>
<name>E6UHW1_RUMA7</name>
<dbReference type="Pfam" id="PF02837">
    <property type="entry name" value="Glyco_hydro_2_N"/>
    <property type="match status" value="1"/>
</dbReference>
<evidence type="ECO:0000259" key="5">
    <source>
        <dbReference type="Pfam" id="PF02836"/>
    </source>
</evidence>
<dbReference type="eggNOG" id="COG3250">
    <property type="taxonomic scope" value="Bacteria"/>
</dbReference>
<evidence type="ECO:0000259" key="6">
    <source>
        <dbReference type="Pfam" id="PF02837"/>
    </source>
</evidence>
<comment type="similarity">
    <text evidence="1">Belongs to the glycosyl hydrolase 2 family.</text>
</comment>
<reference evidence="10 11" key="1">
    <citation type="journal article" date="2011" name="J. Bacteriol.">
        <title>Complete genome of the cellulolytic ruminal bacterium Ruminococcus albus 7.</title>
        <authorList>
            <person name="Suen G."/>
            <person name="Stevenson D.M."/>
            <person name="Bruce D.C."/>
            <person name="Chertkov O."/>
            <person name="Copeland A."/>
            <person name="Cheng J.F."/>
            <person name="Detter C."/>
            <person name="Detter J.C."/>
            <person name="Goodwin L.A."/>
            <person name="Han C.S."/>
            <person name="Hauser L.J."/>
            <person name="Ivanova N.N."/>
            <person name="Kyrpides N.C."/>
            <person name="Land M.L."/>
            <person name="Lapidus A."/>
            <person name="Lucas S."/>
            <person name="Ovchinnikova G."/>
            <person name="Pitluck S."/>
            <person name="Tapia R."/>
            <person name="Woyke T."/>
            <person name="Boyum J."/>
            <person name="Mead D."/>
            <person name="Weimer P.J."/>
        </authorList>
    </citation>
    <scope>NUCLEOTIDE SEQUENCE [LARGE SCALE GENOMIC DNA]</scope>
    <source>
        <strain evidence="11">ATCC 27210 / DSM 20455 / JCM 14654 / NCDO 2250 / 7</strain>
    </source>
</reference>
<dbReference type="InterPro" id="IPR006102">
    <property type="entry name" value="Ig-like_GH2"/>
</dbReference>
<dbReference type="HOGENOM" id="CLU_006501_0_0_9"/>
<keyword evidence="3" id="KW-0326">Glycosidase</keyword>
<dbReference type="Pfam" id="PF02836">
    <property type="entry name" value="Glyco_hydro_2_C"/>
    <property type="match status" value="1"/>
</dbReference>
<dbReference type="Pfam" id="PF16355">
    <property type="entry name" value="DUF4982"/>
    <property type="match status" value="1"/>
</dbReference>
<evidence type="ECO:0000256" key="3">
    <source>
        <dbReference type="ARBA" id="ARBA00023295"/>
    </source>
</evidence>
<dbReference type="GO" id="GO:0005975">
    <property type="term" value="P:carbohydrate metabolic process"/>
    <property type="evidence" value="ECO:0007669"/>
    <property type="project" value="InterPro"/>
</dbReference>
<dbReference type="InterPro" id="IPR006101">
    <property type="entry name" value="Glyco_hydro_2"/>
</dbReference>
<evidence type="ECO:0000313" key="10">
    <source>
        <dbReference type="EMBL" id="ADU23248.1"/>
    </source>
</evidence>
<evidence type="ECO:0000259" key="4">
    <source>
        <dbReference type="Pfam" id="PF00703"/>
    </source>
</evidence>
<dbReference type="Pfam" id="PF18565">
    <property type="entry name" value="Glyco_hydro2_C5"/>
    <property type="match status" value="1"/>
</dbReference>
<evidence type="ECO:0000313" key="11">
    <source>
        <dbReference type="Proteomes" id="UP000006919"/>
    </source>
</evidence>
<dbReference type="OrthoDB" id="9762066at2"/>
<evidence type="ECO:0000256" key="2">
    <source>
        <dbReference type="ARBA" id="ARBA00022801"/>
    </source>
</evidence>
<dbReference type="PANTHER" id="PTHR42732">
    <property type="entry name" value="BETA-GALACTOSIDASE"/>
    <property type="match status" value="1"/>
</dbReference>
<dbReference type="InterPro" id="IPR017853">
    <property type="entry name" value="GH"/>
</dbReference>
<feature type="domain" description="Glycoside hydrolase family 2 immunoglobulin-like beta-sandwich" evidence="4">
    <location>
        <begin position="156"/>
        <end position="261"/>
    </location>
</feature>
<dbReference type="InterPro" id="IPR006104">
    <property type="entry name" value="Glyco_hydro_2_N"/>
</dbReference>
<dbReference type="InterPro" id="IPR040605">
    <property type="entry name" value="Glyco_hydro2_dom5"/>
</dbReference>
<dbReference type="KEGG" id="ral:Rumal_2779"/>
<dbReference type="Pfam" id="PF03422">
    <property type="entry name" value="CBM_6"/>
    <property type="match status" value="1"/>
</dbReference>
<feature type="domain" description="Glycoside hydrolase family 2" evidence="9">
    <location>
        <begin position="662"/>
        <end position="763"/>
    </location>
</feature>
<accession>E6UHW1</accession>
<dbReference type="EMBL" id="CP002403">
    <property type="protein sequence ID" value="ADU23248.1"/>
    <property type="molecule type" value="Genomic_DNA"/>
</dbReference>
<dbReference type="InterPro" id="IPR006103">
    <property type="entry name" value="Glyco_hydro_2_cat"/>
</dbReference>
<dbReference type="InterPro" id="IPR036156">
    <property type="entry name" value="Beta-gal/glucu_dom_sf"/>
</dbReference>
<protein>
    <submittedName>
        <fullName evidence="10">Glycoside hydrolase family 2 sugar binding protein</fullName>
    </submittedName>
</protein>
<dbReference type="Proteomes" id="UP000006919">
    <property type="component" value="Chromosome"/>
</dbReference>
<dbReference type="InterPro" id="IPR051913">
    <property type="entry name" value="GH2_Domain-Containing"/>
</dbReference>
<dbReference type="AlphaFoldDB" id="E6UHW1"/>
<dbReference type="PRINTS" id="PR00132">
    <property type="entry name" value="GLHYDRLASE2"/>
</dbReference>
<gene>
    <name evidence="10" type="ordered locus">Rumal_2779</name>
</gene>
<dbReference type="GO" id="GO:0030246">
    <property type="term" value="F:carbohydrate binding"/>
    <property type="evidence" value="ECO:0007669"/>
    <property type="project" value="InterPro"/>
</dbReference>
<dbReference type="Gene3D" id="2.60.120.260">
    <property type="entry name" value="Galactose-binding domain-like"/>
    <property type="match status" value="2"/>
</dbReference>
<feature type="domain" description="Glycoside hydrolase family 2 catalytic" evidence="5">
    <location>
        <begin position="268"/>
        <end position="407"/>
    </location>
</feature>
<evidence type="ECO:0000259" key="8">
    <source>
        <dbReference type="Pfam" id="PF16355"/>
    </source>
</evidence>
<dbReference type="InterPro" id="IPR005084">
    <property type="entry name" value="CBM6"/>
</dbReference>
<feature type="domain" description="CBM6" evidence="7">
    <location>
        <begin position="909"/>
        <end position="1021"/>
    </location>
</feature>
<evidence type="ECO:0000256" key="1">
    <source>
        <dbReference type="ARBA" id="ARBA00007401"/>
    </source>
</evidence>
<feature type="domain" description="Glycosyl hydrolases family 2 sugar binding" evidence="6">
    <location>
        <begin position="41"/>
        <end position="135"/>
    </location>
</feature>
<dbReference type="InterPro" id="IPR008979">
    <property type="entry name" value="Galactose-bd-like_sf"/>
</dbReference>
<dbReference type="SUPFAM" id="SSF49785">
    <property type="entry name" value="Galactose-binding domain-like"/>
    <property type="match status" value="1"/>
</dbReference>
<evidence type="ECO:0000259" key="7">
    <source>
        <dbReference type="Pfam" id="PF03422"/>
    </source>
</evidence>
<dbReference type="PANTHER" id="PTHR42732:SF1">
    <property type="entry name" value="BETA-MANNOSIDASE"/>
    <property type="match status" value="1"/>
</dbReference>
<dbReference type="GO" id="GO:0004553">
    <property type="term" value="F:hydrolase activity, hydrolyzing O-glycosyl compounds"/>
    <property type="evidence" value="ECO:0007669"/>
    <property type="project" value="InterPro"/>
</dbReference>
<dbReference type="SUPFAM" id="SSF49303">
    <property type="entry name" value="beta-Galactosidase/glucuronidase domain"/>
    <property type="match status" value="1"/>
</dbReference>
<dbReference type="RefSeq" id="WP_013499363.1">
    <property type="nucleotide sequence ID" value="NC_014833.1"/>
</dbReference>
<dbReference type="STRING" id="697329.Rumal_2779"/>
<dbReference type="InterPro" id="IPR032311">
    <property type="entry name" value="DUF4982"/>
</dbReference>
<dbReference type="Pfam" id="PF00703">
    <property type="entry name" value="Glyco_hydro_2"/>
    <property type="match status" value="1"/>
</dbReference>